<evidence type="ECO:0000256" key="1">
    <source>
        <dbReference type="SAM" id="Phobius"/>
    </source>
</evidence>
<reference evidence="2 3" key="1">
    <citation type="journal article" date="2019" name="Nat. Microbiol.">
        <title>Mediterranean grassland soil C-N compound turnover is dependent on rainfall and depth, and is mediated by genomically divergent microorganisms.</title>
        <authorList>
            <person name="Diamond S."/>
            <person name="Andeer P.F."/>
            <person name="Li Z."/>
            <person name="Crits-Christoph A."/>
            <person name="Burstein D."/>
            <person name="Anantharaman K."/>
            <person name="Lane K.R."/>
            <person name="Thomas B.C."/>
            <person name="Pan C."/>
            <person name="Northen T.R."/>
            <person name="Banfield J.F."/>
        </authorList>
    </citation>
    <scope>NUCLEOTIDE SEQUENCE [LARGE SCALE GENOMIC DNA]</scope>
    <source>
        <strain evidence="2">WS_9</strain>
    </source>
</reference>
<evidence type="ECO:0000313" key="2">
    <source>
        <dbReference type="EMBL" id="TMQ66067.1"/>
    </source>
</evidence>
<name>A0A538TR12_UNCEI</name>
<accession>A0A538TR12</accession>
<keyword evidence="1" id="KW-1133">Transmembrane helix</keyword>
<dbReference type="PROSITE" id="PS00409">
    <property type="entry name" value="PROKAR_NTER_METHYL"/>
    <property type="match status" value="1"/>
</dbReference>
<organism evidence="2 3">
    <name type="scientific">Eiseniibacteriota bacterium</name>
    <dbReference type="NCBI Taxonomy" id="2212470"/>
    <lineage>
        <taxon>Bacteria</taxon>
        <taxon>Candidatus Eiseniibacteriota</taxon>
    </lineage>
</organism>
<keyword evidence="1" id="KW-0812">Transmembrane</keyword>
<keyword evidence="1" id="KW-0472">Membrane</keyword>
<feature type="transmembrane region" description="Helical" evidence="1">
    <location>
        <begin position="20"/>
        <end position="41"/>
    </location>
</feature>
<dbReference type="AlphaFoldDB" id="A0A538TR12"/>
<comment type="caution">
    <text evidence="2">The sequence shown here is derived from an EMBL/GenBank/DDBJ whole genome shotgun (WGS) entry which is preliminary data.</text>
</comment>
<proteinExistence type="predicted"/>
<protein>
    <submittedName>
        <fullName evidence="2">Prepilin-type N-terminal cleavage/methylation domain-containing protein</fullName>
    </submittedName>
</protein>
<evidence type="ECO:0000313" key="3">
    <source>
        <dbReference type="Proteomes" id="UP000317691"/>
    </source>
</evidence>
<gene>
    <name evidence="2" type="ORF">E6K79_04195</name>
</gene>
<dbReference type="NCBIfam" id="TIGR02532">
    <property type="entry name" value="IV_pilin_GFxxxE"/>
    <property type="match status" value="1"/>
</dbReference>
<dbReference type="InterPro" id="IPR012902">
    <property type="entry name" value="N_methyl_site"/>
</dbReference>
<dbReference type="Proteomes" id="UP000317691">
    <property type="component" value="Unassembled WGS sequence"/>
</dbReference>
<dbReference type="EMBL" id="VBOZ01000010">
    <property type="protein sequence ID" value="TMQ66067.1"/>
    <property type="molecule type" value="Genomic_DNA"/>
</dbReference>
<dbReference type="Pfam" id="PF07963">
    <property type="entry name" value="N_methyl"/>
    <property type="match status" value="1"/>
</dbReference>
<sequence length="139" mass="15479">MRQERRTLSMKRNPEQGVTLLETLVAMTVLAIGIVAVAKVFPSITGSQIEAKMLTTGTYYSREKVEELMALPWTDAALSDGRHPGGTATENMGSSNQWHRYYNVTTLVGALSDLKRVTVTVTWQMQGSDTTTTTTYFRR</sequence>